<dbReference type="InterPro" id="IPR011642">
    <property type="entry name" value="Gate_dom"/>
</dbReference>
<dbReference type="AlphaFoldDB" id="S4XV98"/>
<dbReference type="KEGG" id="scu:SCE1572_08250"/>
<dbReference type="EMBL" id="CP003969">
    <property type="protein sequence ID" value="AGP34498.1"/>
    <property type="molecule type" value="Genomic_DNA"/>
</dbReference>
<evidence type="ECO:0000256" key="1">
    <source>
        <dbReference type="SAM" id="Phobius"/>
    </source>
</evidence>
<keyword evidence="1" id="KW-1133">Transmembrane helix</keyword>
<feature type="transmembrane region" description="Helical" evidence="1">
    <location>
        <begin position="116"/>
        <end position="140"/>
    </location>
</feature>
<dbReference type="STRING" id="1254432.SCE1572_08250"/>
<evidence type="ECO:0000313" key="4">
    <source>
        <dbReference type="Proteomes" id="UP000014803"/>
    </source>
</evidence>
<reference evidence="3 4" key="1">
    <citation type="journal article" date="2013" name="Sci. Rep.">
        <title>Extraordinary expansion of a Sorangium cellulosum genome from an alkaline milieu.</title>
        <authorList>
            <person name="Han K."/>
            <person name="Li Z.F."/>
            <person name="Peng R."/>
            <person name="Zhu L.P."/>
            <person name="Zhou T."/>
            <person name="Wang L.G."/>
            <person name="Li S.G."/>
            <person name="Zhang X.B."/>
            <person name="Hu W."/>
            <person name="Wu Z.H."/>
            <person name="Qin N."/>
            <person name="Li Y.Z."/>
        </authorList>
    </citation>
    <scope>NUCLEOTIDE SEQUENCE [LARGE SCALE GENOMIC DNA]</scope>
    <source>
        <strain evidence="3 4">So0157-2</strain>
    </source>
</reference>
<accession>S4XV98</accession>
<proteinExistence type="predicted"/>
<sequence>MHTRLWHGALARRAALPLHERAYLQVPSGRAVLWRVGAVIEQFLLQAMPIFLVLCFVSALIEHAGGMTALSRVLGAGVRLFHLPEEASLAVVLSVLRKDGMLLLNTSNGVLLRSLSAGQLFVTVYLASTLTPCLVTLAAVRRELGWRAAGAVAGRQALTSVVSAWLFSQLVL</sequence>
<evidence type="ECO:0000259" key="2">
    <source>
        <dbReference type="Pfam" id="PF07670"/>
    </source>
</evidence>
<keyword evidence="1" id="KW-0812">Transmembrane</keyword>
<dbReference type="eggNOG" id="COG0370">
    <property type="taxonomic scope" value="Bacteria"/>
</dbReference>
<protein>
    <recommendedName>
        <fullName evidence="2">Nucleoside transporter/FeoB GTPase Gate domain-containing protein</fullName>
    </recommendedName>
</protein>
<name>S4XV98_SORCE</name>
<dbReference type="Pfam" id="PF07670">
    <property type="entry name" value="Gate"/>
    <property type="match status" value="1"/>
</dbReference>
<gene>
    <name evidence="3" type="ORF">SCE1572_08250</name>
</gene>
<keyword evidence="1" id="KW-0472">Membrane</keyword>
<feature type="domain" description="Nucleoside transporter/FeoB GTPase Gate" evidence="2">
    <location>
        <begin position="44"/>
        <end position="146"/>
    </location>
</feature>
<evidence type="ECO:0000313" key="3">
    <source>
        <dbReference type="EMBL" id="AGP34498.1"/>
    </source>
</evidence>
<feature type="transmembrane region" description="Helical" evidence="1">
    <location>
        <begin position="43"/>
        <end position="61"/>
    </location>
</feature>
<dbReference type="Proteomes" id="UP000014803">
    <property type="component" value="Chromosome"/>
</dbReference>
<dbReference type="HOGENOM" id="CLU_132678_0_0_7"/>
<organism evidence="3 4">
    <name type="scientific">Sorangium cellulosum So0157-2</name>
    <dbReference type="NCBI Taxonomy" id="1254432"/>
    <lineage>
        <taxon>Bacteria</taxon>
        <taxon>Pseudomonadati</taxon>
        <taxon>Myxococcota</taxon>
        <taxon>Polyangia</taxon>
        <taxon>Polyangiales</taxon>
        <taxon>Polyangiaceae</taxon>
        <taxon>Sorangium</taxon>
    </lineage>
</organism>
<dbReference type="PATRIC" id="fig|1254432.3.peg.1838"/>